<sequence length="298" mass="33419">MTEITYKNLVAVLELLNHCNADVRAAFEDNAQHDQLANGVITVHPELRECFSTIGFRSTLPPIPPSLRPVGPEVDVHTACGPTPTVRIPGSRRKSGIVLQAAVDATRLLRDSGHICTIFGCTAYHLYGNKRHPNDVDILISSSENAEHIKRSPVNQDPLHFYFRRANTLGATHIKVDVVMAGTMMLPFLSSRSAVVKDGLPLVPLKVLLLHTLQGCHDHMTASEPYKQMKQTVNVADVQCILKIVTRSLTGNGRPWASVVLSCFQQEFRRLTVERIKKFCYEFSDYRDDWYRLGFKIT</sequence>
<proteinExistence type="predicted"/>
<keyword evidence="2" id="KW-1185">Reference proteome</keyword>
<evidence type="ECO:0000313" key="1">
    <source>
        <dbReference type="EMBL" id="KAK0491889.1"/>
    </source>
</evidence>
<dbReference type="EMBL" id="JAUEPU010000032">
    <property type="protein sequence ID" value="KAK0491889.1"/>
    <property type="molecule type" value="Genomic_DNA"/>
</dbReference>
<evidence type="ECO:0000313" key="2">
    <source>
        <dbReference type="Proteomes" id="UP001175228"/>
    </source>
</evidence>
<dbReference type="InterPro" id="IPR043519">
    <property type="entry name" value="NT_sf"/>
</dbReference>
<accession>A0AA39PXE3</accession>
<dbReference type="AlphaFoldDB" id="A0AA39PXE3"/>
<gene>
    <name evidence="1" type="ORF">EDD18DRAFT_1358317</name>
</gene>
<protein>
    <recommendedName>
        <fullName evidence="3">Nucleotidyltransferase</fullName>
    </recommendedName>
</protein>
<comment type="caution">
    <text evidence="1">The sequence shown here is derived from an EMBL/GenBank/DDBJ whole genome shotgun (WGS) entry which is preliminary data.</text>
</comment>
<organism evidence="1 2">
    <name type="scientific">Armillaria luteobubalina</name>
    <dbReference type="NCBI Taxonomy" id="153913"/>
    <lineage>
        <taxon>Eukaryota</taxon>
        <taxon>Fungi</taxon>
        <taxon>Dikarya</taxon>
        <taxon>Basidiomycota</taxon>
        <taxon>Agaricomycotina</taxon>
        <taxon>Agaricomycetes</taxon>
        <taxon>Agaricomycetidae</taxon>
        <taxon>Agaricales</taxon>
        <taxon>Marasmiineae</taxon>
        <taxon>Physalacriaceae</taxon>
        <taxon>Armillaria</taxon>
    </lineage>
</organism>
<dbReference type="SUPFAM" id="SSF81301">
    <property type="entry name" value="Nucleotidyltransferase"/>
    <property type="match status" value="1"/>
</dbReference>
<evidence type="ECO:0008006" key="3">
    <source>
        <dbReference type="Google" id="ProtNLM"/>
    </source>
</evidence>
<reference evidence="1" key="1">
    <citation type="submission" date="2023-06" db="EMBL/GenBank/DDBJ databases">
        <authorList>
            <consortium name="Lawrence Berkeley National Laboratory"/>
            <person name="Ahrendt S."/>
            <person name="Sahu N."/>
            <person name="Indic B."/>
            <person name="Wong-Bajracharya J."/>
            <person name="Merenyi Z."/>
            <person name="Ke H.-M."/>
            <person name="Monk M."/>
            <person name="Kocsube S."/>
            <person name="Drula E."/>
            <person name="Lipzen A."/>
            <person name="Balint B."/>
            <person name="Henrissat B."/>
            <person name="Andreopoulos B."/>
            <person name="Martin F.M."/>
            <person name="Harder C.B."/>
            <person name="Rigling D."/>
            <person name="Ford K.L."/>
            <person name="Foster G.D."/>
            <person name="Pangilinan J."/>
            <person name="Papanicolaou A."/>
            <person name="Barry K."/>
            <person name="LaButti K."/>
            <person name="Viragh M."/>
            <person name="Koriabine M."/>
            <person name="Yan M."/>
            <person name="Riley R."/>
            <person name="Champramary S."/>
            <person name="Plett K.L."/>
            <person name="Tsai I.J."/>
            <person name="Slot J."/>
            <person name="Sipos G."/>
            <person name="Plett J."/>
            <person name="Nagy L.G."/>
            <person name="Grigoriev I.V."/>
        </authorList>
    </citation>
    <scope>NUCLEOTIDE SEQUENCE</scope>
    <source>
        <strain evidence="1">HWK02</strain>
    </source>
</reference>
<name>A0AA39PXE3_9AGAR</name>
<dbReference type="Proteomes" id="UP001175228">
    <property type="component" value="Unassembled WGS sequence"/>
</dbReference>